<evidence type="ECO:0000313" key="4">
    <source>
        <dbReference type="Proteomes" id="UP000295096"/>
    </source>
</evidence>
<organism evidence="3 4">
    <name type="scientific">Dankookia rubra</name>
    <dbReference type="NCBI Taxonomy" id="1442381"/>
    <lineage>
        <taxon>Bacteria</taxon>
        <taxon>Pseudomonadati</taxon>
        <taxon>Pseudomonadota</taxon>
        <taxon>Alphaproteobacteria</taxon>
        <taxon>Acetobacterales</taxon>
        <taxon>Roseomonadaceae</taxon>
        <taxon>Dankookia</taxon>
    </lineage>
</organism>
<comment type="similarity">
    <text evidence="1">Belongs to the UPF0065 (bug) family.</text>
</comment>
<dbReference type="PROSITE" id="PS51318">
    <property type="entry name" value="TAT"/>
    <property type="match status" value="1"/>
</dbReference>
<dbReference type="InterPro" id="IPR042100">
    <property type="entry name" value="Bug_dom1"/>
</dbReference>
<evidence type="ECO:0000313" key="3">
    <source>
        <dbReference type="EMBL" id="TDH62227.1"/>
    </source>
</evidence>
<dbReference type="AlphaFoldDB" id="A0A4R5QI23"/>
<dbReference type="PANTHER" id="PTHR42928:SF5">
    <property type="entry name" value="BLR1237 PROTEIN"/>
    <property type="match status" value="1"/>
</dbReference>
<evidence type="ECO:0000256" key="1">
    <source>
        <dbReference type="ARBA" id="ARBA00006987"/>
    </source>
</evidence>
<dbReference type="Gene3D" id="3.40.190.10">
    <property type="entry name" value="Periplasmic binding protein-like II"/>
    <property type="match status" value="1"/>
</dbReference>
<feature type="chain" id="PRO_5020380176" evidence="2">
    <location>
        <begin position="25"/>
        <end position="328"/>
    </location>
</feature>
<keyword evidence="4" id="KW-1185">Reference proteome</keyword>
<evidence type="ECO:0000256" key="2">
    <source>
        <dbReference type="SAM" id="SignalP"/>
    </source>
</evidence>
<gene>
    <name evidence="3" type="ORF">E2C06_12620</name>
</gene>
<dbReference type="PANTHER" id="PTHR42928">
    <property type="entry name" value="TRICARBOXYLATE-BINDING PROTEIN"/>
    <property type="match status" value="1"/>
</dbReference>
<keyword evidence="2" id="KW-0732">Signal</keyword>
<dbReference type="Gene3D" id="3.40.190.150">
    <property type="entry name" value="Bordetella uptake gene, domain 1"/>
    <property type="match status" value="1"/>
</dbReference>
<feature type="signal peptide" evidence="2">
    <location>
        <begin position="1"/>
        <end position="24"/>
    </location>
</feature>
<dbReference type="Pfam" id="PF03401">
    <property type="entry name" value="TctC"/>
    <property type="match status" value="1"/>
</dbReference>
<protein>
    <submittedName>
        <fullName evidence="3">Tripartite tricarboxylate transporter substrate binding protein</fullName>
    </submittedName>
</protein>
<dbReference type="PIRSF" id="PIRSF017082">
    <property type="entry name" value="YflP"/>
    <property type="match status" value="1"/>
</dbReference>
<dbReference type="OrthoDB" id="9780943at2"/>
<sequence>MSSTIGRRGALALGAATLATSALATPALAQAGFPSRPIRMIVPWLPGGSSDTELRVLSDLATRKLGQTVLVENKAGATGTLGALMMAQERSGDGYLVGQMPISVFRLPAMSRRPTFDPLADFSWIIHLTGYTFGVVVRADQPWKTWQEFVAYARANPGKVTYGTPGVGSTLHITMERIAEQLGIEWLHVPFKGGADNIQAVLSGATTVNTDSTGWAPLVDDGKLRLLVVWTAERTKRFPDVPTLREVGIDIVADSPYGLAGPKGMDPGVVRVLHDAFKEALFDPQHLATLERYDMPLRYMGPEDYAAFARRIAGEEAAIIRKLGLRID</sequence>
<dbReference type="RefSeq" id="WP_133288963.1">
    <property type="nucleotide sequence ID" value="NZ_SMSJ01000013.1"/>
</dbReference>
<dbReference type="Proteomes" id="UP000295096">
    <property type="component" value="Unassembled WGS sequence"/>
</dbReference>
<dbReference type="InterPro" id="IPR006311">
    <property type="entry name" value="TAT_signal"/>
</dbReference>
<name>A0A4R5QI23_9PROT</name>
<dbReference type="SUPFAM" id="SSF53850">
    <property type="entry name" value="Periplasmic binding protein-like II"/>
    <property type="match status" value="1"/>
</dbReference>
<comment type="caution">
    <text evidence="3">The sequence shown here is derived from an EMBL/GenBank/DDBJ whole genome shotgun (WGS) entry which is preliminary data.</text>
</comment>
<proteinExistence type="inferred from homology"/>
<dbReference type="CDD" id="cd07012">
    <property type="entry name" value="PBP2_Bug_TTT"/>
    <property type="match status" value="1"/>
</dbReference>
<dbReference type="InterPro" id="IPR005064">
    <property type="entry name" value="BUG"/>
</dbReference>
<accession>A0A4R5QI23</accession>
<reference evidence="3 4" key="1">
    <citation type="journal article" date="2016" name="J. Microbiol.">
        <title>Dankookia rubra gen. nov., sp. nov., an alphaproteobacterium isolated from sediment of a shallow stream.</title>
        <authorList>
            <person name="Kim W.H."/>
            <person name="Kim D.H."/>
            <person name="Kang K."/>
            <person name="Ahn T.Y."/>
        </authorList>
    </citation>
    <scope>NUCLEOTIDE SEQUENCE [LARGE SCALE GENOMIC DNA]</scope>
    <source>
        <strain evidence="3 4">JCM30602</strain>
    </source>
</reference>
<dbReference type="EMBL" id="SMSJ01000013">
    <property type="protein sequence ID" value="TDH62227.1"/>
    <property type="molecule type" value="Genomic_DNA"/>
</dbReference>